<organism evidence="13">
    <name type="scientific">Caenorhabditis remanei</name>
    <name type="common">Caenorhabditis vulgaris</name>
    <dbReference type="NCBI Taxonomy" id="31234"/>
    <lineage>
        <taxon>Eukaryota</taxon>
        <taxon>Metazoa</taxon>
        <taxon>Ecdysozoa</taxon>
        <taxon>Nematoda</taxon>
        <taxon>Chromadorea</taxon>
        <taxon>Rhabditida</taxon>
        <taxon>Rhabditina</taxon>
        <taxon>Rhabditomorpha</taxon>
        <taxon>Rhabditoidea</taxon>
        <taxon>Rhabditidae</taxon>
        <taxon>Peloderinae</taxon>
        <taxon>Caenorhabditis</taxon>
    </lineage>
</organism>
<dbReference type="InterPro" id="IPR000536">
    <property type="entry name" value="Nucl_hrmn_rcpt_lig-bd"/>
</dbReference>
<dbReference type="Pfam" id="PF00104">
    <property type="entry name" value="Hormone_recep"/>
    <property type="match status" value="1"/>
</dbReference>
<dbReference type="InterPro" id="IPR035500">
    <property type="entry name" value="NHR-like_dom_sf"/>
</dbReference>
<dbReference type="GO" id="GO:0003700">
    <property type="term" value="F:DNA-binding transcription factor activity"/>
    <property type="evidence" value="ECO:0007669"/>
    <property type="project" value="InterPro"/>
</dbReference>
<evidence type="ECO:0000313" key="13">
    <source>
        <dbReference type="Proteomes" id="UP000008281"/>
    </source>
</evidence>
<dbReference type="InterPro" id="IPR051152">
    <property type="entry name" value="C.elegans_Orphan_NR"/>
</dbReference>
<protein>
    <recommendedName>
        <fullName evidence="14">Nuclear receptor domain-containing protein</fullName>
    </recommendedName>
</protein>
<evidence type="ECO:0000259" key="11">
    <source>
        <dbReference type="PROSITE" id="PS51843"/>
    </source>
</evidence>
<dbReference type="AlphaFoldDB" id="E3LHL3"/>
<evidence type="ECO:0000259" key="10">
    <source>
        <dbReference type="PROSITE" id="PS51030"/>
    </source>
</evidence>
<keyword evidence="4" id="KW-0862">Zinc</keyword>
<keyword evidence="13" id="KW-1185">Reference proteome</keyword>
<dbReference type="GO" id="GO:0043565">
    <property type="term" value="F:sequence-specific DNA binding"/>
    <property type="evidence" value="ECO:0007669"/>
    <property type="project" value="InterPro"/>
</dbReference>
<dbReference type="InterPro" id="IPR001628">
    <property type="entry name" value="Znf_hrmn_rcpt"/>
</dbReference>
<keyword evidence="8" id="KW-0675">Receptor</keyword>
<dbReference type="HOGENOM" id="CLU_007368_7_2_1"/>
<dbReference type="PRINTS" id="PR00047">
    <property type="entry name" value="STROIDFINGER"/>
</dbReference>
<reference evidence="12" key="1">
    <citation type="submission" date="2007-07" db="EMBL/GenBank/DDBJ databases">
        <title>PCAP assembly of the Caenorhabditis remanei genome.</title>
        <authorList>
            <consortium name="The Caenorhabditis remanei Sequencing Consortium"/>
            <person name="Wilson R.K."/>
        </authorList>
    </citation>
    <scope>NUCLEOTIDE SEQUENCE [LARGE SCALE GENOMIC DNA]</scope>
    <source>
        <strain evidence="12">PB4641</strain>
    </source>
</reference>
<keyword evidence="6" id="KW-0238">DNA-binding</keyword>
<dbReference type="Gene3D" id="3.30.50.10">
    <property type="entry name" value="Erythroid Transcription Factor GATA-1, subunit A"/>
    <property type="match status" value="1"/>
</dbReference>
<proteinExistence type="inferred from homology"/>
<evidence type="ECO:0008006" key="14">
    <source>
        <dbReference type="Google" id="ProtNLM"/>
    </source>
</evidence>
<dbReference type="Proteomes" id="UP000008281">
    <property type="component" value="Unassembled WGS sequence"/>
</dbReference>
<keyword evidence="5" id="KW-0805">Transcription regulation</keyword>
<dbReference type="PANTHER" id="PTHR45680">
    <property type="entry name" value="NUCLEAR HORMONE RECEPTOR FAMILY"/>
    <property type="match status" value="1"/>
</dbReference>
<dbReference type="PROSITE" id="PS51030">
    <property type="entry name" value="NUCLEAR_REC_DBD_2"/>
    <property type="match status" value="1"/>
</dbReference>
<comment type="similarity">
    <text evidence="1">Belongs to the nuclear hormone receptor family.</text>
</comment>
<dbReference type="eggNOG" id="KOG3575">
    <property type="taxonomic scope" value="Eukaryota"/>
</dbReference>
<evidence type="ECO:0000256" key="7">
    <source>
        <dbReference type="ARBA" id="ARBA00023163"/>
    </source>
</evidence>
<evidence type="ECO:0000313" key="12">
    <source>
        <dbReference type="EMBL" id="EFO94851.1"/>
    </source>
</evidence>
<dbReference type="SUPFAM" id="SSF48508">
    <property type="entry name" value="Nuclear receptor ligand-binding domain"/>
    <property type="match status" value="1"/>
</dbReference>
<dbReference type="SUPFAM" id="SSF57716">
    <property type="entry name" value="Glucocorticoid receptor-like (DNA-binding domain)"/>
    <property type="match status" value="1"/>
</dbReference>
<keyword evidence="3" id="KW-0863">Zinc-finger</keyword>
<evidence type="ECO:0000256" key="8">
    <source>
        <dbReference type="ARBA" id="ARBA00023170"/>
    </source>
</evidence>
<dbReference type="InParanoid" id="E3LHL3"/>
<evidence type="ECO:0000256" key="5">
    <source>
        <dbReference type="ARBA" id="ARBA00023015"/>
    </source>
</evidence>
<dbReference type="GO" id="GO:0008270">
    <property type="term" value="F:zinc ion binding"/>
    <property type="evidence" value="ECO:0007669"/>
    <property type="project" value="UniProtKB-KW"/>
</dbReference>
<evidence type="ECO:0000256" key="6">
    <source>
        <dbReference type="ARBA" id="ARBA00023125"/>
    </source>
</evidence>
<name>E3LHL3_CAERE</name>
<gene>
    <name evidence="12" type="ORF">CRE_09224</name>
</gene>
<evidence type="ECO:0000256" key="3">
    <source>
        <dbReference type="ARBA" id="ARBA00022771"/>
    </source>
</evidence>
<dbReference type="PANTHER" id="PTHR45680:SF12">
    <property type="entry name" value="NUCLEAR HORMONE RECEPTOR FAMILY-RELATED"/>
    <property type="match status" value="1"/>
</dbReference>
<feature type="domain" description="Nuclear receptor" evidence="10">
    <location>
        <begin position="10"/>
        <end position="86"/>
    </location>
</feature>
<dbReference type="EMBL" id="DS268409">
    <property type="protein sequence ID" value="EFO94851.1"/>
    <property type="molecule type" value="Genomic_DNA"/>
</dbReference>
<sequence>MNSLCTSPKLKICQVCQRKAHGKPFGAVTCRACAAFFRRFGFSNNCRPCKENNDCGYLPNKGWFPCKRCRLQRCWDVGMISDYSQHKLIQKVPKSVGAFLGRLNLIIFSAQNNEFGDGLNCYIDFHYVLDRAAGILDHGSETPLRSKNSLAKLATGLQNLSKKSSESVIVIEKFGKDEMLGLWENDILKIAKWLTYFDEFQHLSSEMKMTILRGIWKIWTKLEKLATEAKYGKNSDLLLGIMQITEIDTSWCSRFTMQQLSSLIRKKTR</sequence>
<evidence type="ECO:0000256" key="2">
    <source>
        <dbReference type="ARBA" id="ARBA00022723"/>
    </source>
</evidence>
<keyword evidence="9" id="KW-0539">Nucleus</keyword>
<dbReference type="OMA" id="WENDILK"/>
<accession>E3LHL3</accession>
<keyword evidence="2" id="KW-0479">Metal-binding</keyword>
<evidence type="ECO:0000256" key="4">
    <source>
        <dbReference type="ARBA" id="ARBA00022833"/>
    </source>
</evidence>
<dbReference type="InterPro" id="IPR013088">
    <property type="entry name" value="Znf_NHR/GATA"/>
</dbReference>
<keyword evidence="7" id="KW-0804">Transcription</keyword>
<dbReference type="Pfam" id="PF00105">
    <property type="entry name" value="zf-C4"/>
    <property type="match status" value="1"/>
</dbReference>
<dbReference type="PROSITE" id="PS51843">
    <property type="entry name" value="NR_LBD"/>
    <property type="match status" value="1"/>
</dbReference>
<feature type="domain" description="NR LBD" evidence="11">
    <location>
        <begin position="149"/>
        <end position="269"/>
    </location>
</feature>
<dbReference type="STRING" id="31234.E3LHL3"/>
<evidence type="ECO:0000256" key="1">
    <source>
        <dbReference type="ARBA" id="ARBA00005993"/>
    </source>
</evidence>
<evidence type="ECO:0000256" key="9">
    <source>
        <dbReference type="ARBA" id="ARBA00023242"/>
    </source>
</evidence>
<dbReference type="SMART" id="SM00399">
    <property type="entry name" value="ZnF_C4"/>
    <property type="match status" value="1"/>
</dbReference>